<evidence type="ECO:0000313" key="5">
    <source>
        <dbReference type="EMBL" id="RBP19267.1"/>
    </source>
</evidence>
<organism evidence="5 6">
    <name type="scientific">Achromobacter marplatensis</name>
    <dbReference type="NCBI Taxonomy" id="470868"/>
    <lineage>
        <taxon>Bacteria</taxon>
        <taxon>Pseudomonadati</taxon>
        <taxon>Pseudomonadota</taxon>
        <taxon>Betaproteobacteria</taxon>
        <taxon>Burkholderiales</taxon>
        <taxon>Alcaligenaceae</taxon>
        <taxon>Achromobacter</taxon>
    </lineage>
</organism>
<keyword evidence="2" id="KW-0663">Pyridoxal phosphate</keyword>
<gene>
    <name evidence="5" type="ORF">DFP87_105344</name>
</gene>
<dbReference type="InterPro" id="IPR001926">
    <property type="entry name" value="TrpB-like_PALP"/>
</dbReference>
<evidence type="ECO:0000256" key="1">
    <source>
        <dbReference type="ARBA" id="ARBA00001933"/>
    </source>
</evidence>
<comment type="caution">
    <text evidence="5">The sequence shown here is derived from an EMBL/GenBank/DDBJ whole genome shotgun (WGS) entry which is preliminary data.</text>
</comment>
<reference evidence="5 6" key="1">
    <citation type="submission" date="2018-06" db="EMBL/GenBank/DDBJ databases">
        <title>Genomic Encyclopedia of Type Strains, Phase III (KMG-III): the genomes of soil and plant-associated and newly described type strains.</title>
        <authorList>
            <person name="Whitman W."/>
        </authorList>
    </citation>
    <scope>NUCLEOTIDE SEQUENCE [LARGE SCALE GENOMIC DNA]</scope>
    <source>
        <strain evidence="5 6">CECT 7342</strain>
    </source>
</reference>
<evidence type="ECO:0000256" key="3">
    <source>
        <dbReference type="ARBA" id="ARBA00023239"/>
    </source>
</evidence>
<dbReference type="GeneID" id="99731193"/>
<feature type="domain" description="Tryptophan synthase beta chain-like PALP" evidence="4">
    <location>
        <begin position="65"/>
        <end position="361"/>
    </location>
</feature>
<dbReference type="Gene3D" id="3.40.50.1100">
    <property type="match status" value="2"/>
</dbReference>
<comment type="cofactor">
    <cofactor evidence="1">
        <name>pyridoxal 5'-phosphate</name>
        <dbReference type="ChEBI" id="CHEBI:597326"/>
    </cofactor>
</comment>
<dbReference type="Proteomes" id="UP000252124">
    <property type="component" value="Unassembled WGS sequence"/>
</dbReference>
<evidence type="ECO:0000259" key="4">
    <source>
        <dbReference type="Pfam" id="PF00291"/>
    </source>
</evidence>
<proteinExistence type="predicted"/>
<dbReference type="InterPro" id="IPR036052">
    <property type="entry name" value="TrpB-like_PALP_sf"/>
</dbReference>
<dbReference type="Pfam" id="PF00291">
    <property type="entry name" value="PALP"/>
    <property type="match status" value="1"/>
</dbReference>
<sequence length="377" mass="40213">MSQPCYVDPLSGERYPITDARWCSDAQTPLMISPLPGISRDDIDTRDRSIWRYRAALPQDIAQPVSLGEGATPMVERAWGGLRPHFKLEWFNPTCSFKDRGAAVMLSWLRQIGIPAVAEDSSGNGGAAIAAFGAAADMGVTIFAPAYTSIAKVAQIRAFGADVRLVEGPRENSQTEAIRASRDIFYASHNWQPFFLQGTKAIAYEMWEDFGFQAPDNVVIPAGAGSNVLGCAIGFAELLAAGQIRRRPKLFVAQPLNCSPVDASFHAGVDSAVPREALPTVAEGTAIKHPVRLREVLQAVRASGGQTVAVPEADIVAAVKRLALSGLYAEPTSATAAAALQVLEARGAIQANERTVVLLTGTGIKSTQFMTDLYSAA</sequence>
<name>A0ABX9G8Y2_9BURK</name>
<dbReference type="RefSeq" id="WP_088589533.1">
    <property type="nucleotide sequence ID" value="NZ_CADIJU010000005.1"/>
</dbReference>
<evidence type="ECO:0000313" key="6">
    <source>
        <dbReference type="Proteomes" id="UP000252124"/>
    </source>
</evidence>
<dbReference type="SUPFAM" id="SSF53686">
    <property type="entry name" value="Tryptophan synthase beta subunit-like PLP-dependent enzymes"/>
    <property type="match status" value="1"/>
</dbReference>
<evidence type="ECO:0000256" key="2">
    <source>
        <dbReference type="ARBA" id="ARBA00022898"/>
    </source>
</evidence>
<keyword evidence="6" id="KW-1185">Reference proteome</keyword>
<dbReference type="InterPro" id="IPR050147">
    <property type="entry name" value="Ser/Thr_Dehydratase"/>
</dbReference>
<dbReference type="EMBL" id="QNRM01000005">
    <property type="protein sequence ID" value="RBP19267.1"/>
    <property type="molecule type" value="Genomic_DNA"/>
</dbReference>
<accession>A0ABX9G8Y2</accession>
<keyword evidence="3" id="KW-0456">Lyase</keyword>
<dbReference type="PANTHER" id="PTHR48078:SF6">
    <property type="entry name" value="L-THREONINE DEHYDRATASE CATABOLIC TDCB"/>
    <property type="match status" value="1"/>
</dbReference>
<dbReference type="PANTHER" id="PTHR48078">
    <property type="entry name" value="THREONINE DEHYDRATASE, MITOCHONDRIAL-RELATED"/>
    <property type="match status" value="1"/>
</dbReference>
<protein>
    <submittedName>
        <fullName evidence="5">Threonine synthase</fullName>
    </submittedName>
</protein>